<feature type="compositionally biased region" description="Basic and acidic residues" evidence="2">
    <location>
        <begin position="182"/>
        <end position="194"/>
    </location>
</feature>
<dbReference type="Pfam" id="PF17849">
    <property type="entry name" value="OB_Dis3"/>
    <property type="match status" value="1"/>
</dbReference>
<dbReference type="GO" id="GO:0000932">
    <property type="term" value="C:P-body"/>
    <property type="evidence" value="ECO:0007669"/>
    <property type="project" value="TreeGrafter"/>
</dbReference>
<evidence type="ECO:0000259" key="3">
    <source>
        <dbReference type="SMART" id="SM00955"/>
    </source>
</evidence>
<dbReference type="AlphaFoldDB" id="A0A2M4AK95"/>
<dbReference type="SUPFAM" id="SSF50249">
    <property type="entry name" value="Nucleic acid-binding proteins"/>
    <property type="match status" value="3"/>
</dbReference>
<feature type="compositionally biased region" description="Low complexity" evidence="2">
    <location>
        <begin position="24"/>
        <end position="34"/>
    </location>
</feature>
<dbReference type="InterPro" id="IPR041505">
    <property type="entry name" value="Dis3_CSD2"/>
</dbReference>
<dbReference type="InterPro" id="IPR012340">
    <property type="entry name" value="NA-bd_OB-fold"/>
</dbReference>
<organism evidence="4">
    <name type="scientific">Anopheles triannulatus</name>
    <dbReference type="NCBI Taxonomy" id="58253"/>
    <lineage>
        <taxon>Eukaryota</taxon>
        <taxon>Metazoa</taxon>
        <taxon>Ecdysozoa</taxon>
        <taxon>Arthropoda</taxon>
        <taxon>Hexapoda</taxon>
        <taxon>Insecta</taxon>
        <taxon>Pterygota</taxon>
        <taxon>Neoptera</taxon>
        <taxon>Endopterygota</taxon>
        <taxon>Diptera</taxon>
        <taxon>Nematocera</taxon>
        <taxon>Culicoidea</taxon>
        <taxon>Culicidae</taxon>
        <taxon>Anophelinae</taxon>
        <taxon>Anopheles</taxon>
    </lineage>
</organism>
<dbReference type="InterPro" id="IPR022966">
    <property type="entry name" value="RNase_II/R_CS"/>
</dbReference>
<sequence>MSDEDFFRGIRDDIVNSTAKMQEATATKGKSAAKAPKKPMQFVTLDQEGGAPVQQPKQDDKVEQPSALPASSPTVADSDDSPPPPAGRPDPAAPAPGPSKKSEKKLKKKEAAAAAAAKEAAKQKKKKKDKPATGPGIHKLEHLQDMIDDIKSQINELKHESHKKKLLPGKVKKPEQSATAEVRGHHREEHEEKRQTKRSVQWHELKAATSTKSSKHEDHPQVQLKDLPSDQQLLLALFTLNPSQRQQLIEKIGLDYGLLAAHPHKKDKVVVAEAFRSVAESLHSAALEFMTVTTTKKKRYNPKARYLPHKAPVAPGQGKVKQPERQTFEAQVSYLLNDGKTRPVKEYKPELTLGDRGAQNATEHLIAFVDRLVANKVGYLVEGPLRINPNNHYQSFVDDPRQEGNVFINSILLRQCAMEGDVVQVFVKYDESKEEQQQPPAKDNGGKEGKETEAPVAEEADATATPEGVVLPAAVDEVQPVSVVAAQPNASRNGLGFVVRVLEKRHNRQCVGSFAPVGQGKKHYRMFLPRDKRIPAMRVLQHDLPNAFLDPMNAPKEGKESGGSGDGATDNGPAGTDLLAVIYQAQIVQWQDDVPIGTILRPIGKCGQLEVENEAILVEYNLDVTPYPESLLAQLPPCPYTIPEEEVAKRTDLRGECIFTIDPATARDLDDALSCKLLPDGNYEIGVHISDVTYFLREGSPLHEQVKLRATSIYMVDGVHHMLPKQLCNSCSLLPGQDKLAFSVLWKIRPEDGQILDTRFARTIINSCAQLSYEHAQLMLDNPTGSLDEDESMPPIAHGYKANGLRDIVNRLQSIAVKLRKRRMDGGCLKINQPKLTFRLDPATGRPLAYGVYQLRASNELIEDFMLLANVSVAEAIHAAYPAISLLRSHRAPSDNMMKKLVRNLAAHGYTFSYDSSKAIRESMEAIAAAAEHPDAVSSVLSVLLAKPMTRALYYCSTFASSPADFAHYALAIPLYTHFTSPIRRYADCLVHRVLAASLGIDEEPKRSPDEVQRLASICNEKKYNAKLAGDASSLLYFRHWLSTAGEQEMMGAVLGYGEHHIELVLIHAGLVVKVFEKKIAATAKLVFKPVEPTGCCLLIPKDTTIPPVKLQIFTKVRVLVKVRNGGIVVTSVLPLATSQPTVPVVGEPKAGLSVEEGASNPVEEICQEMASAKVY</sequence>
<feature type="region of interest" description="Disordered" evidence="2">
    <location>
        <begin position="430"/>
        <end position="465"/>
    </location>
</feature>
<feature type="region of interest" description="Disordered" evidence="2">
    <location>
        <begin position="21"/>
        <end position="144"/>
    </location>
</feature>
<dbReference type="GO" id="GO:0000175">
    <property type="term" value="F:3'-5'-RNA exonuclease activity"/>
    <property type="evidence" value="ECO:0007669"/>
    <property type="project" value="TreeGrafter"/>
</dbReference>
<name>A0A2M4AK95_9DIPT</name>
<feature type="domain" description="RNB" evidence="3">
    <location>
        <begin position="650"/>
        <end position="1001"/>
    </location>
</feature>
<protein>
    <submittedName>
        <fullName evidence="4">Putative exosomal 3'-5' exoribonuclease complex subunit</fullName>
    </submittedName>
</protein>
<dbReference type="Gene3D" id="2.40.50.690">
    <property type="match status" value="1"/>
</dbReference>
<dbReference type="GO" id="GO:0010587">
    <property type="term" value="P:miRNA catabolic process"/>
    <property type="evidence" value="ECO:0007669"/>
    <property type="project" value="TreeGrafter"/>
</dbReference>
<dbReference type="GO" id="GO:0006402">
    <property type="term" value="P:mRNA catabolic process"/>
    <property type="evidence" value="ECO:0007669"/>
    <property type="project" value="TreeGrafter"/>
</dbReference>
<dbReference type="PROSITE" id="PS01175">
    <property type="entry name" value="RIBONUCLEASE_II"/>
    <property type="match status" value="1"/>
</dbReference>
<feature type="region of interest" description="Disordered" evidence="2">
    <location>
        <begin position="547"/>
        <end position="571"/>
    </location>
</feature>
<dbReference type="InterPro" id="IPR001900">
    <property type="entry name" value="RNase_II/R"/>
</dbReference>
<dbReference type="GO" id="GO:0003723">
    <property type="term" value="F:RNA binding"/>
    <property type="evidence" value="ECO:0007669"/>
    <property type="project" value="InterPro"/>
</dbReference>
<feature type="compositionally biased region" description="Basic residues" evidence="2">
    <location>
        <begin position="160"/>
        <end position="171"/>
    </location>
</feature>
<accession>A0A2M4AK95</accession>
<dbReference type="Gene3D" id="2.40.50.700">
    <property type="match status" value="1"/>
</dbReference>
<dbReference type="PANTHER" id="PTHR23355:SF9">
    <property type="entry name" value="DIS3-LIKE EXONUCLEASE 2"/>
    <property type="match status" value="1"/>
</dbReference>
<dbReference type="SMART" id="SM00955">
    <property type="entry name" value="RNB"/>
    <property type="match status" value="1"/>
</dbReference>
<feature type="region of interest" description="Disordered" evidence="2">
    <location>
        <begin position="156"/>
        <end position="202"/>
    </location>
</feature>
<proteinExistence type="inferred from homology"/>
<evidence type="ECO:0000256" key="1">
    <source>
        <dbReference type="RuleBase" id="RU003901"/>
    </source>
</evidence>
<comment type="similarity">
    <text evidence="1">Belongs to the RNR ribonuclease family.</text>
</comment>
<feature type="compositionally biased region" description="Pro residues" evidence="2">
    <location>
        <begin position="81"/>
        <end position="97"/>
    </location>
</feature>
<dbReference type="PANTHER" id="PTHR23355">
    <property type="entry name" value="RIBONUCLEASE"/>
    <property type="match status" value="1"/>
</dbReference>
<dbReference type="Pfam" id="PF00773">
    <property type="entry name" value="RNB"/>
    <property type="match status" value="1"/>
</dbReference>
<dbReference type="InterPro" id="IPR050180">
    <property type="entry name" value="RNR_Ribonuclease"/>
</dbReference>
<dbReference type="EMBL" id="GGFK01007894">
    <property type="protein sequence ID" value="MBW41215.1"/>
    <property type="molecule type" value="Transcribed_RNA"/>
</dbReference>
<feature type="compositionally biased region" description="Basic and acidic residues" evidence="2">
    <location>
        <begin position="444"/>
        <end position="453"/>
    </location>
</feature>
<evidence type="ECO:0000313" key="4">
    <source>
        <dbReference type="EMBL" id="MBW41215.1"/>
    </source>
</evidence>
<evidence type="ECO:0000256" key="2">
    <source>
        <dbReference type="SAM" id="MobiDB-lite"/>
    </source>
</evidence>
<reference evidence="4" key="1">
    <citation type="submission" date="2018-01" db="EMBL/GenBank/DDBJ databases">
        <title>An insight into the sialome of Amazonian anophelines.</title>
        <authorList>
            <person name="Ribeiro J.M."/>
            <person name="Scarpassa V."/>
            <person name="Calvo E."/>
        </authorList>
    </citation>
    <scope>NUCLEOTIDE SEQUENCE</scope>
    <source>
        <tissue evidence="4">Salivary glands</tissue>
    </source>
</reference>